<keyword evidence="2" id="KW-0611">Plant defense</keyword>
<dbReference type="InterPro" id="IPR002182">
    <property type="entry name" value="NB-ARC"/>
</dbReference>
<gene>
    <name evidence="5" type="ORF">CDL15_Pgr027639</name>
</gene>
<keyword evidence="3" id="KW-0067">ATP-binding</keyword>
<name>A0A218XKL2_PUNGR</name>
<dbReference type="EMBL" id="MTKT01001287">
    <property type="protein sequence ID" value="OWM84852.1"/>
    <property type="molecule type" value="Genomic_DNA"/>
</dbReference>
<dbReference type="GO" id="GO:0006952">
    <property type="term" value="P:defense response"/>
    <property type="evidence" value="ECO:0007669"/>
    <property type="project" value="UniProtKB-KW"/>
</dbReference>
<evidence type="ECO:0000256" key="2">
    <source>
        <dbReference type="ARBA" id="ARBA00022821"/>
    </source>
</evidence>
<evidence type="ECO:0000256" key="1">
    <source>
        <dbReference type="ARBA" id="ARBA00022741"/>
    </source>
</evidence>
<evidence type="ECO:0000259" key="4">
    <source>
        <dbReference type="Pfam" id="PF00931"/>
    </source>
</evidence>
<organism evidence="5 6">
    <name type="scientific">Punica granatum</name>
    <name type="common">Pomegranate</name>
    <dbReference type="NCBI Taxonomy" id="22663"/>
    <lineage>
        <taxon>Eukaryota</taxon>
        <taxon>Viridiplantae</taxon>
        <taxon>Streptophyta</taxon>
        <taxon>Embryophyta</taxon>
        <taxon>Tracheophyta</taxon>
        <taxon>Spermatophyta</taxon>
        <taxon>Magnoliopsida</taxon>
        <taxon>eudicotyledons</taxon>
        <taxon>Gunneridae</taxon>
        <taxon>Pentapetalae</taxon>
        <taxon>rosids</taxon>
        <taxon>malvids</taxon>
        <taxon>Myrtales</taxon>
        <taxon>Lythraceae</taxon>
        <taxon>Punica</taxon>
    </lineage>
</organism>
<dbReference type="GO" id="GO:0043531">
    <property type="term" value="F:ADP binding"/>
    <property type="evidence" value="ECO:0007669"/>
    <property type="project" value="InterPro"/>
</dbReference>
<dbReference type="Gene3D" id="3.40.50.300">
    <property type="entry name" value="P-loop containing nucleotide triphosphate hydrolases"/>
    <property type="match status" value="1"/>
</dbReference>
<protein>
    <recommendedName>
        <fullName evidence="4">NB-ARC domain-containing protein</fullName>
    </recommendedName>
</protein>
<evidence type="ECO:0000313" key="6">
    <source>
        <dbReference type="Proteomes" id="UP000197138"/>
    </source>
</evidence>
<dbReference type="InterPro" id="IPR027417">
    <property type="entry name" value="P-loop_NTPase"/>
</dbReference>
<sequence>MHNLKNDEEIANMFDIVISVSVSEDNSTEKLQQVILGRLKLNVEGNNDHGEFVWRISKELESKGYLFLLDEVSETLELHRVGICEDEMDSKYVLASRYEHVCYDMEVDEFVNEKRLLDSDAWKMFPEKVGRNINLPGVEPIERLVVNECADLPLLIDRVARNFRKKNNINLWRDGLQSLRRWPNIKVQGMEEVDVACSRSTIGF</sequence>
<dbReference type="SUPFAM" id="SSF52540">
    <property type="entry name" value="P-loop containing nucleoside triphosphate hydrolases"/>
    <property type="match status" value="1"/>
</dbReference>
<dbReference type="GO" id="GO:0005524">
    <property type="term" value="F:ATP binding"/>
    <property type="evidence" value="ECO:0007669"/>
    <property type="project" value="UniProtKB-KW"/>
</dbReference>
<proteinExistence type="predicted"/>
<keyword evidence="1" id="KW-0547">Nucleotide-binding</keyword>
<comment type="caution">
    <text evidence="5">The sequence shown here is derived from an EMBL/GenBank/DDBJ whole genome shotgun (WGS) entry which is preliminary data.</text>
</comment>
<dbReference type="AlphaFoldDB" id="A0A218XKL2"/>
<evidence type="ECO:0000256" key="3">
    <source>
        <dbReference type="ARBA" id="ARBA00022840"/>
    </source>
</evidence>
<feature type="domain" description="NB-ARC" evidence="4">
    <location>
        <begin position="4"/>
        <end position="132"/>
    </location>
</feature>
<dbReference type="Pfam" id="PF00931">
    <property type="entry name" value="NB-ARC"/>
    <property type="match status" value="1"/>
</dbReference>
<accession>A0A218XKL2</accession>
<reference evidence="6" key="1">
    <citation type="journal article" date="2017" name="Plant J.">
        <title>The pomegranate (Punica granatum L.) genome and the genomics of punicalagin biosynthesis.</title>
        <authorList>
            <person name="Qin G."/>
            <person name="Xu C."/>
            <person name="Ming R."/>
            <person name="Tang H."/>
            <person name="Guyot R."/>
            <person name="Kramer E.M."/>
            <person name="Hu Y."/>
            <person name="Yi X."/>
            <person name="Qi Y."/>
            <person name="Xu X."/>
            <person name="Gao Z."/>
            <person name="Pan H."/>
            <person name="Jian J."/>
            <person name="Tian Y."/>
            <person name="Yue Z."/>
            <person name="Xu Y."/>
        </authorList>
    </citation>
    <scope>NUCLEOTIDE SEQUENCE [LARGE SCALE GENOMIC DNA]</scope>
    <source>
        <strain evidence="6">cv. Dabenzi</strain>
    </source>
</reference>
<dbReference type="PANTHER" id="PTHR33463:SF186">
    <property type="entry name" value="NB-ARC DOMAIN-CONTAINING PROTEIN"/>
    <property type="match status" value="1"/>
</dbReference>
<dbReference type="PANTHER" id="PTHR33463">
    <property type="entry name" value="NB-ARC DOMAIN-CONTAINING PROTEIN-RELATED"/>
    <property type="match status" value="1"/>
</dbReference>
<dbReference type="InterPro" id="IPR042197">
    <property type="entry name" value="Apaf_helical"/>
</dbReference>
<dbReference type="Proteomes" id="UP000197138">
    <property type="component" value="Unassembled WGS sequence"/>
</dbReference>
<evidence type="ECO:0000313" key="5">
    <source>
        <dbReference type="EMBL" id="OWM84852.1"/>
    </source>
</evidence>
<dbReference type="Gene3D" id="1.10.8.430">
    <property type="entry name" value="Helical domain of apoptotic protease-activating factors"/>
    <property type="match status" value="1"/>
</dbReference>
<dbReference type="InterPro" id="IPR050905">
    <property type="entry name" value="Plant_NBS-LRR"/>
</dbReference>